<feature type="region of interest" description="Disordered" evidence="2">
    <location>
        <begin position="1"/>
        <end position="43"/>
    </location>
</feature>
<evidence type="ECO:0000313" key="5">
    <source>
        <dbReference type="Proteomes" id="UP000185744"/>
    </source>
</evidence>
<evidence type="ECO:0000313" key="4">
    <source>
        <dbReference type="EMBL" id="OKY78863.1"/>
    </source>
</evidence>
<feature type="compositionally biased region" description="Basic and acidic residues" evidence="2">
    <location>
        <begin position="1"/>
        <end position="16"/>
    </location>
</feature>
<dbReference type="STRING" id="1903181.BTN85_1366"/>
<accession>A0A1Q6DWX5</accession>
<dbReference type="Proteomes" id="UP000185744">
    <property type="component" value="Unassembled WGS sequence"/>
</dbReference>
<keyword evidence="1" id="KW-0560">Oxidoreductase</keyword>
<organism evidence="4 5">
    <name type="scientific">Methanohalarchaeum thermophilum</name>
    <dbReference type="NCBI Taxonomy" id="1903181"/>
    <lineage>
        <taxon>Archaea</taxon>
        <taxon>Methanobacteriati</taxon>
        <taxon>Methanobacteriota</taxon>
        <taxon>Methanonatronarchaeia</taxon>
        <taxon>Methanonatronarchaeales</taxon>
        <taxon>Methanonatronarchaeaceae</taxon>
        <taxon>Candidatus Methanohalarchaeum</taxon>
    </lineage>
</organism>
<evidence type="ECO:0000259" key="3">
    <source>
        <dbReference type="PROSITE" id="PS51790"/>
    </source>
</evidence>
<dbReference type="InterPro" id="IPR028427">
    <property type="entry name" value="Met_Sox_Rdtase_MsrB"/>
</dbReference>
<dbReference type="PANTHER" id="PTHR10173:SF59">
    <property type="entry name" value="PEPTIDE METHIONINE SULFOXIDE REDUCTASE MSRA_MSRB"/>
    <property type="match status" value="1"/>
</dbReference>
<evidence type="ECO:0000256" key="1">
    <source>
        <dbReference type="ARBA" id="ARBA00023002"/>
    </source>
</evidence>
<dbReference type="PROSITE" id="PS51790">
    <property type="entry name" value="MSRB"/>
    <property type="match status" value="1"/>
</dbReference>
<evidence type="ECO:0000256" key="2">
    <source>
        <dbReference type="SAM" id="MobiDB-lite"/>
    </source>
</evidence>
<name>A0A1Q6DWX5_METT1</name>
<dbReference type="PANTHER" id="PTHR10173">
    <property type="entry name" value="METHIONINE SULFOXIDE REDUCTASE"/>
    <property type="match status" value="1"/>
</dbReference>
<proteinExistence type="predicted"/>
<protein>
    <submittedName>
        <fullName evidence="4">Conserved domain frequently associated with peptide methionine sulfoxide reductase</fullName>
    </submittedName>
</protein>
<comment type="caution">
    <text evidence="4">The sequence shown here is derived from an EMBL/GenBank/DDBJ whole genome shotgun (WGS) entry which is preliminary data.</text>
</comment>
<dbReference type="InterPro" id="IPR011057">
    <property type="entry name" value="Mss4-like_sf"/>
</dbReference>
<dbReference type="EMBL" id="MSDW01000001">
    <property type="protein sequence ID" value="OKY78863.1"/>
    <property type="molecule type" value="Genomic_DNA"/>
</dbReference>
<feature type="domain" description="MsrB" evidence="3">
    <location>
        <begin position="15"/>
        <end position="134"/>
    </location>
</feature>
<dbReference type="FunFam" id="2.170.150.20:FF:000003">
    <property type="entry name" value="Peptide methionine sulfoxide reductase MsrB"/>
    <property type="match status" value="1"/>
</dbReference>
<dbReference type="GO" id="GO:0030091">
    <property type="term" value="P:protein repair"/>
    <property type="evidence" value="ECO:0007669"/>
    <property type="project" value="InterPro"/>
</dbReference>
<reference evidence="4" key="1">
    <citation type="submission" date="2016-12" db="EMBL/GenBank/DDBJ databases">
        <title>Discovery of methanogenic haloarchaea.</title>
        <authorList>
            <person name="Sorokin D.Y."/>
            <person name="Makarova K.S."/>
            <person name="Abbas B."/>
            <person name="Ferrer M."/>
            <person name="Golyshin P.N."/>
        </authorList>
    </citation>
    <scope>NUCLEOTIDE SEQUENCE [LARGE SCALE GENOMIC DNA]</scope>
    <source>
        <strain evidence="4">HMET1</strain>
    </source>
</reference>
<dbReference type="NCBIfam" id="TIGR00357">
    <property type="entry name" value="peptide-methionine (R)-S-oxide reductase MsrB"/>
    <property type="match status" value="1"/>
</dbReference>
<keyword evidence="5" id="KW-1185">Reference proteome</keyword>
<gene>
    <name evidence="4" type="ORF">BTN85_1366</name>
</gene>
<dbReference type="Pfam" id="PF01641">
    <property type="entry name" value="SelR"/>
    <property type="match status" value="1"/>
</dbReference>
<dbReference type="InterPro" id="IPR002579">
    <property type="entry name" value="Met_Sox_Rdtase_MsrB_dom"/>
</dbReference>
<dbReference type="GO" id="GO:0006979">
    <property type="term" value="P:response to oxidative stress"/>
    <property type="evidence" value="ECO:0007669"/>
    <property type="project" value="InterPro"/>
</dbReference>
<dbReference type="AlphaFoldDB" id="A0A1Q6DWX5"/>
<sequence>MVEKNDVEKEEDKDFEKETEDLSNIEYEVTQEDGTEEPFNNEYWNNDKEGIYVDIVSGEPLFSSKSKFKSGSGWPSFNKALEEDNIVKEIDNLGRTEVRSAKADSHLGHLFKDGPDPTGLRYCINSAALEFIPKEKLEEKGYGKYTNIFK</sequence>
<dbReference type="SUPFAM" id="SSF51316">
    <property type="entry name" value="Mss4-like"/>
    <property type="match status" value="1"/>
</dbReference>
<dbReference type="InParanoid" id="A0A1Q6DWX5"/>
<dbReference type="GO" id="GO:0005737">
    <property type="term" value="C:cytoplasm"/>
    <property type="evidence" value="ECO:0007669"/>
    <property type="project" value="TreeGrafter"/>
</dbReference>
<dbReference type="GO" id="GO:0033743">
    <property type="term" value="F:peptide-methionine (R)-S-oxide reductase activity"/>
    <property type="evidence" value="ECO:0007669"/>
    <property type="project" value="InterPro"/>
</dbReference>
<dbReference type="Gene3D" id="2.170.150.20">
    <property type="entry name" value="Peptide methionine sulfoxide reductase"/>
    <property type="match status" value="1"/>
</dbReference>
<feature type="compositionally biased region" description="Acidic residues" evidence="2">
    <location>
        <begin position="17"/>
        <end position="36"/>
    </location>
</feature>